<protein>
    <submittedName>
        <fullName evidence="2">SdpI family protein</fullName>
    </submittedName>
</protein>
<dbReference type="EMBL" id="VORO01000026">
    <property type="protein sequence ID" value="TXD87345.1"/>
    <property type="molecule type" value="Genomic_DNA"/>
</dbReference>
<evidence type="ECO:0000313" key="2">
    <source>
        <dbReference type="EMBL" id="TXD87345.1"/>
    </source>
</evidence>
<proteinExistence type="predicted"/>
<keyword evidence="1" id="KW-0812">Transmembrane</keyword>
<accession>A0A5C6ZBG1</accession>
<evidence type="ECO:0000313" key="3">
    <source>
        <dbReference type="Proteomes" id="UP000321578"/>
    </source>
</evidence>
<reference evidence="2 3" key="1">
    <citation type="submission" date="2019-08" db="EMBL/GenBank/DDBJ databases">
        <title>Genomes of Subsaximicrobium wynnwilliamsii strains.</title>
        <authorList>
            <person name="Bowman J.P."/>
        </authorList>
    </citation>
    <scope>NUCLEOTIDE SEQUENCE [LARGE SCALE GENOMIC DNA]</scope>
    <source>
        <strain evidence="2 3">2-80-2</strain>
    </source>
</reference>
<organism evidence="2 3">
    <name type="scientific">Subsaximicrobium wynnwilliamsii</name>
    <dbReference type="NCBI Taxonomy" id="291179"/>
    <lineage>
        <taxon>Bacteria</taxon>
        <taxon>Pseudomonadati</taxon>
        <taxon>Bacteroidota</taxon>
        <taxon>Flavobacteriia</taxon>
        <taxon>Flavobacteriales</taxon>
        <taxon>Flavobacteriaceae</taxon>
        <taxon>Subsaximicrobium</taxon>
    </lineage>
</organism>
<feature type="transmembrane region" description="Helical" evidence="1">
    <location>
        <begin position="58"/>
        <end position="75"/>
    </location>
</feature>
<comment type="caution">
    <text evidence="2">The sequence shown here is derived from an EMBL/GenBank/DDBJ whole genome shotgun (WGS) entry which is preliminary data.</text>
</comment>
<name>A0A5C6ZBG1_9FLAO</name>
<keyword evidence="1" id="KW-1133">Transmembrane helix</keyword>
<gene>
    <name evidence="2" type="ORF">ESY86_17445</name>
</gene>
<keyword evidence="1" id="KW-0472">Membrane</keyword>
<dbReference type="AlphaFoldDB" id="A0A5C6ZBG1"/>
<dbReference type="InterPro" id="IPR025962">
    <property type="entry name" value="SdpI/YhfL"/>
</dbReference>
<sequence length="113" mass="13479">METIYKSILTLDLTLFASLLLFYFIKKDTINPILGYRTKRAMKNQKNWIFAQKFFSKNWLYSIPIILITQIPILFDNTLDNVIPISLLNFVIYSIYLIYVTEKKLKKMDDENQ</sequence>
<dbReference type="Proteomes" id="UP000321578">
    <property type="component" value="Unassembled WGS sequence"/>
</dbReference>
<dbReference type="Pfam" id="PF13630">
    <property type="entry name" value="SdpI"/>
    <property type="match status" value="1"/>
</dbReference>
<keyword evidence="3" id="KW-1185">Reference proteome</keyword>
<dbReference type="RefSeq" id="WP_147088012.1">
    <property type="nucleotide sequence ID" value="NZ_VORM01000029.1"/>
</dbReference>
<dbReference type="OrthoDB" id="3173919at2"/>
<feature type="transmembrane region" description="Helical" evidence="1">
    <location>
        <begin position="81"/>
        <end position="99"/>
    </location>
</feature>
<evidence type="ECO:0000256" key="1">
    <source>
        <dbReference type="SAM" id="Phobius"/>
    </source>
</evidence>